<accession>A0A4V1C5H9</accession>
<dbReference type="AlphaFoldDB" id="A0A4V1C5H9"/>
<reference evidence="1 2" key="1">
    <citation type="journal article" date="2019" name="Mol. Biol. Evol.">
        <title>Blast fungal genomes show frequent chromosomal changes, gene gains and losses, and effector gene turnover.</title>
        <authorList>
            <person name="Gomez Luciano L.B."/>
            <person name="Jason Tsai I."/>
            <person name="Chuma I."/>
            <person name="Tosa Y."/>
            <person name="Chen Y.H."/>
            <person name="Li J.Y."/>
            <person name="Li M.Y."/>
            <person name="Jade Lu M.Y."/>
            <person name="Nakayashiki H."/>
            <person name="Li W.H."/>
        </authorList>
    </citation>
    <scope>NUCLEOTIDE SEQUENCE [LARGE SCALE GENOMIC DNA]</scope>
    <source>
        <strain evidence="1">MZ5-1-6</strain>
    </source>
</reference>
<organism evidence="1 2">
    <name type="scientific">Pyricularia oryzae</name>
    <name type="common">Rice blast fungus</name>
    <name type="synonym">Magnaporthe oryzae</name>
    <dbReference type="NCBI Taxonomy" id="318829"/>
    <lineage>
        <taxon>Eukaryota</taxon>
        <taxon>Fungi</taxon>
        <taxon>Dikarya</taxon>
        <taxon>Ascomycota</taxon>
        <taxon>Pezizomycotina</taxon>
        <taxon>Sordariomycetes</taxon>
        <taxon>Sordariomycetidae</taxon>
        <taxon>Magnaporthales</taxon>
        <taxon>Pyriculariaceae</taxon>
        <taxon>Pyricularia</taxon>
    </lineage>
</organism>
<sequence length="138" mass="15459">MLAEFPETSGIIDFGSQCRARYIFVMISGLADMGAEALGRDTKGCAFVGDALRAVCSRVTACMKFRFLREHDLRRTTCADHLINPRQPLVTVFARFKKLKLQQTWNNIHLAKDPTRPSSSKYDSGGGEMIEALFLLKN</sequence>
<evidence type="ECO:0000313" key="2">
    <source>
        <dbReference type="Proteomes" id="UP000294847"/>
    </source>
</evidence>
<evidence type="ECO:0000313" key="1">
    <source>
        <dbReference type="EMBL" id="QBZ56445.1"/>
    </source>
</evidence>
<dbReference type="Proteomes" id="UP000294847">
    <property type="component" value="Chromosome 2"/>
</dbReference>
<dbReference type="EMBL" id="CP034205">
    <property type="protein sequence ID" value="QBZ56445.1"/>
    <property type="molecule type" value="Genomic_DNA"/>
</dbReference>
<name>A0A4V1C5H9_PYROR</name>
<gene>
    <name evidence="1" type="ORF">PoMZ_01352</name>
</gene>
<proteinExistence type="predicted"/>
<protein>
    <submittedName>
        <fullName evidence="1">Uncharacterized protein</fullName>
    </submittedName>
</protein>